<feature type="region of interest" description="Disordered" evidence="1">
    <location>
        <begin position="1"/>
        <end position="33"/>
    </location>
</feature>
<evidence type="ECO:0000313" key="2">
    <source>
        <dbReference type="EMBL" id="KAF7504895.1"/>
    </source>
</evidence>
<evidence type="ECO:0000313" key="3">
    <source>
        <dbReference type="Proteomes" id="UP000606974"/>
    </source>
</evidence>
<gene>
    <name evidence="2" type="ORF">GJ744_001616</name>
</gene>
<protein>
    <submittedName>
        <fullName evidence="2">Uncharacterized protein</fullName>
    </submittedName>
</protein>
<keyword evidence="3" id="KW-1185">Reference proteome</keyword>
<comment type="caution">
    <text evidence="2">The sequence shown here is derived from an EMBL/GenBank/DDBJ whole genome shotgun (WGS) entry which is preliminary data.</text>
</comment>
<proteinExistence type="predicted"/>
<evidence type="ECO:0000256" key="1">
    <source>
        <dbReference type="SAM" id="MobiDB-lite"/>
    </source>
</evidence>
<organism evidence="2 3">
    <name type="scientific">Endocarpon pusillum</name>
    <dbReference type="NCBI Taxonomy" id="364733"/>
    <lineage>
        <taxon>Eukaryota</taxon>
        <taxon>Fungi</taxon>
        <taxon>Dikarya</taxon>
        <taxon>Ascomycota</taxon>
        <taxon>Pezizomycotina</taxon>
        <taxon>Eurotiomycetes</taxon>
        <taxon>Chaetothyriomycetidae</taxon>
        <taxon>Verrucariales</taxon>
        <taxon>Verrucariaceae</taxon>
        <taxon>Endocarpon</taxon>
    </lineage>
</organism>
<dbReference type="EMBL" id="JAACFV010000124">
    <property type="protein sequence ID" value="KAF7504895.1"/>
    <property type="molecule type" value="Genomic_DNA"/>
</dbReference>
<name>A0A8H7E121_9EURO</name>
<reference evidence="2" key="1">
    <citation type="submission" date="2020-02" db="EMBL/GenBank/DDBJ databases">
        <authorList>
            <person name="Palmer J.M."/>
        </authorList>
    </citation>
    <scope>NUCLEOTIDE SEQUENCE</scope>
    <source>
        <strain evidence="2">EPUS1.4</strain>
        <tissue evidence="2">Thallus</tissue>
    </source>
</reference>
<sequence length="96" mass="10876">MAVSRSSYIHRSRRHYASDDEDQDCSTPIRSRSARQRYHAYAASDEDTPPAVYTHSACQLRYHDTDEGDAAPASYTRTKRQLRYYDSDNGDAAPAA</sequence>
<dbReference type="AlphaFoldDB" id="A0A8H7E121"/>
<accession>A0A8H7E121</accession>
<dbReference type="Proteomes" id="UP000606974">
    <property type="component" value="Unassembled WGS sequence"/>
</dbReference>